<accession>A0A8E2JJJ1</accession>
<evidence type="ECO:0000313" key="1">
    <source>
        <dbReference type="EMBL" id="OCK84379.1"/>
    </source>
</evidence>
<dbReference type="AlphaFoldDB" id="A0A8E2JJJ1"/>
<name>A0A8E2JJJ1_9PEZI</name>
<dbReference type="EMBL" id="KV744838">
    <property type="protein sequence ID" value="OCK84379.1"/>
    <property type="molecule type" value="Genomic_DNA"/>
</dbReference>
<proteinExistence type="predicted"/>
<protein>
    <submittedName>
        <fullName evidence="1">Uncharacterized protein</fullName>
    </submittedName>
</protein>
<organism evidence="1 2">
    <name type="scientific">Lepidopterella palustris CBS 459.81</name>
    <dbReference type="NCBI Taxonomy" id="1314670"/>
    <lineage>
        <taxon>Eukaryota</taxon>
        <taxon>Fungi</taxon>
        <taxon>Dikarya</taxon>
        <taxon>Ascomycota</taxon>
        <taxon>Pezizomycotina</taxon>
        <taxon>Dothideomycetes</taxon>
        <taxon>Pleosporomycetidae</taxon>
        <taxon>Mytilinidiales</taxon>
        <taxon>Argynnaceae</taxon>
        <taxon>Lepidopterella</taxon>
    </lineage>
</organism>
<sequence>MAESLASEFNIVARKLLTLEADRAATEALDQRAIADKAAKCVYMILSLVGLVTEWVELSVEDEDDGFDECKVARQNSRLEKTIAGVESSMHNLAGAVKKHLDRNMQASLQFSEIYASEVLGLEQRIRTAQRDAEKELGQVQRQVLLSNKEGSDGISAMERAQRELNSSLAIQKAAQDASRSAMTAFLGATVSGSGLWLASAVFPPVAVPAALCNVVQGATFVRALANDRQEFVTQLRGFNPRV</sequence>
<gene>
    <name evidence="1" type="ORF">K432DRAFT_124876</name>
</gene>
<keyword evidence="2" id="KW-1185">Reference proteome</keyword>
<evidence type="ECO:0000313" key="2">
    <source>
        <dbReference type="Proteomes" id="UP000250266"/>
    </source>
</evidence>
<dbReference type="Proteomes" id="UP000250266">
    <property type="component" value="Unassembled WGS sequence"/>
</dbReference>
<dbReference type="OrthoDB" id="10652601at2759"/>
<reference evidence="1 2" key="1">
    <citation type="journal article" date="2016" name="Nat. Commun.">
        <title>Ectomycorrhizal ecology is imprinted in the genome of the dominant symbiotic fungus Cenococcum geophilum.</title>
        <authorList>
            <consortium name="DOE Joint Genome Institute"/>
            <person name="Peter M."/>
            <person name="Kohler A."/>
            <person name="Ohm R.A."/>
            <person name="Kuo A."/>
            <person name="Krutzmann J."/>
            <person name="Morin E."/>
            <person name="Arend M."/>
            <person name="Barry K.W."/>
            <person name="Binder M."/>
            <person name="Choi C."/>
            <person name="Clum A."/>
            <person name="Copeland A."/>
            <person name="Grisel N."/>
            <person name="Haridas S."/>
            <person name="Kipfer T."/>
            <person name="LaButti K."/>
            <person name="Lindquist E."/>
            <person name="Lipzen A."/>
            <person name="Maire R."/>
            <person name="Meier B."/>
            <person name="Mihaltcheva S."/>
            <person name="Molinier V."/>
            <person name="Murat C."/>
            <person name="Poggeler S."/>
            <person name="Quandt C.A."/>
            <person name="Sperisen C."/>
            <person name="Tritt A."/>
            <person name="Tisserant E."/>
            <person name="Crous P.W."/>
            <person name="Henrissat B."/>
            <person name="Nehls U."/>
            <person name="Egli S."/>
            <person name="Spatafora J.W."/>
            <person name="Grigoriev I.V."/>
            <person name="Martin F.M."/>
        </authorList>
    </citation>
    <scope>NUCLEOTIDE SEQUENCE [LARGE SCALE GENOMIC DNA]</scope>
    <source>
        <strain evidence="1 2">CBS 459.81</strain>
    </source>
</reference>